<proteinExistence type="predicted"/>
<evidence type="ECO:0000313" key="5">
    <source>
        <dbReference type="Proteomes" id="UP001254658"/>
    </source>
</evidence>
<dbReference type="EMBL" id="CP133787">
    <property type="protein sequence ID" value="WMX70103.1"/>
    <property type="molecule type" value="Genomic_DNA"/>
</dbReference>
<accession>A0AAX4ACE2</accession>
<evidence type="ECO:0000313" key="4">
    <source>
        <dbReference type="EMBL" id="WMX70103.1"/>
    </source>
</evidence>
<reference evidence="4" key="1">
    <citation type="journal article" date="2022" name="Microbiol. Spectr.">
        <title>Optimizing Conditions in the Acid Tolerance Test for Potential Probiotics Using Response Surface Methodology.</title>
        <authorList>
            <person name="Ko H.I."/>
            <person name="Jeong C.H."/>
            <person name="Hong S.W."/>
            <person name="Eun J.B."/>
            <person name="Kim T.W."/>
        </authorList>
    </citation>
    <scope>NUCLEOTIDE SEQUENCE</scope>
    <source>
        <strain evidence="4">KCKM 0438</strain>
    </source>
</reference>
<dbReference type="PROSITE" id="PS00175">
    <property type="entry name" value="PG_MUTASE"/>
    <property type="match status" value="1"/>
</dbReference>
<feature type="binding site" evidence="3">
    <location>
        <begin position="8"/>
        <end position="15"/>
    </location>
    <ligand>
        <name>substrate</name>
    </ligand>
</feature>
<dbReference type="Pfam" id="PF00300">
    <property type="entry name" value="His_Phos_1"/>
    <property type="match status" value="1"/>
</dbReference>
<dbReference type="InterPro" id="IPR013078">
    <property type="entry name" value="His_Pase_superF_clade-1"/>
</dbReference>
<dbReference type="SUPFAM" id="SSF53254">
    <property type="entry name" value="Phosphoglycerate mutase-like"/>
    <property type="match status" value="1"/>
</dbReference>
<dbReference type="Gene3D" id="3.40.50.1240">
    <property type="entry name" value="Phosphoglycerate mutase-like"/>
    <property type="match status" value="1"/>
</dbReference>
<dbReference type="InterPro" id="IPR029033">
    <property type="entry name" value="His_PPase_superfam"/>
</dbReference>
<dbReference type="AlphaFoldDB" id="A0AAX4ACE2"/>
<keyword evidence="2" id="KW-0413">Isomerase</keyword>
<reference evidence="4" key="2">
    <citation type="submission" date="2023-09" db="EMBL/GenBank/DDBJ databases">
        <authorList>
            <person name="Kim T.W."/>
        </authorList>
    </citation>
    <scope>NUCLEOTIDE SEQUENCE</scope>
    <source>
        <strain evidence="4">KCKM 0438</strain>
    </source>
</reference>
<organism evidence="4 5">
    <name type="scientific">Lactococcus lactis subsp. cremoris</name>
    <name type="common">Streptococcus cremoris</name>
    <dbReference type="NCBI Taxonomy" id="1359"/>
    <lineage>
        <taxon>Bacteria</taxon>
        <taxon>Bacillati</taxon>
        <taxon>Bacillota</taxon>
        <taxon>Bacilli</taxon>
        <taxon>Lactobacillales</taxon>
        <taxon>Streptococcaceae</taxon>
        <taxon>Lactococcus</taxon>
    </lineage>
</organism>
<dbReference type="InterPro" id="IPR001345">
    <property type="entry name" value="PG/BPGM_mutase_AS"/>
</dbReference>
<dbReference type="SMART" id="SM00855">
    <property type="entry name" value="PGAM"/>
    <property type="match status" value="1"/>
</dbReference>
<feature type="binding site" evidence="3">
    <location>
        <position position="58"/>
    </location>
    <ligand>
        <name>substrate</name>
    </ligand>
</feature>
<name>A0AAX4ACE2_LACLC</name>
<evidence type="ECO:0000256" key="1">
    <source>
        <dbReference type="ARBA" id="ARBA00023152"/>
    </source>
</evidence>
<dbReference type="GO" id="GO:0005737">
    <property type="term" value="C:cytoplasm"/>
    <property type="evidence" value="ECO:0007669"/>
    <property type="project" value="TreeGrafter"/>
</dbReference>
<evidence type="ECO:0000256" key="3">
    <source>
        <dbReference type="PIRSR" id="PIRSR613078-2"/>
    </source>
</evidence>
<dbReference type="GO" id="GO:0016791">
    <property type="term" value="F:phosphatase activity"/>
    <property type="evidence" value="ECO:0007669"/>
    <property type="project" value="TreeGrafter"/>
</dbReference>
<dbReference type="CDD" id="cd07067">
    <property type="entry name" value="HP_PGM_like"/>
    <property type="match status" value="1"/>
</dbReference>
<keyword evidence="1" id="KW-0324">Glycolysis</keyword>
<evidence type="ECO:0000256" key="2">
    <source>
        <dbReference type="ARBA" id="ARBA00023235"/>
    </source>
</evidence>
<dbReference type="InterPro" id="IPR050275">
    <property type="entry name" value="PGM_Phosphatase"/>
</dbReference>
<sequence>MLEIYLIRHGQTKWNLEKKMQGSLNSDLTVEGVEQAVSLGKELSHHYFDHIYSSTSPRALETSQLIFGNEKKTSSDLLGEIAMGAWEGKTYQEIEKIAPLEWNNFFNHPFNYFPSKDGESFAQLEARLKVFIKEEGLRERSGKIAIVSHRITIRMLISLLLNNKEFYGEMDLSSTSLSILEVENKKSKNKVVKLYGTLLIKKIKSENGLIFL</sequence>
<dbReference type="PANTHER" id="PTHR48100:SF1">
    <property type="entry name" value="HISTIDINE PHOSPHATASE FAMILY PROTEIN-RELATED"/>
    <property type="match status" value="1"/>
</dbReference>
<keyword evidence="4" id="KW-0378">Hydrolase</keyword>
<dbReference type="EC" id="3.1.3.-" evidence="4"/>
<protein>
    <submittedName>
        <fullName evidence="4">Histidine phosphatase family protein</fullName>
        <ecNumber evidence="4">3.1.3.-</ecNumber>
    </submittedName>
</protein>
<dbReference type="RefSeq" id="WP_236683829.1">
    <property type="nucleotide sequence ID" value="NZ_CP070856.1"/>
</dbReference>
<gene>
    <name evidence="4" type="ORF">RF668_09385</name>
</gene>
<dbReference type="Proteomes" id="UP001254658">
    <property type="component" value="Chromosome"/>
</dbReference>
<dbReference type="PANTHER" id="PTHR48100">
    <property type="entry name" value="BROAD-SPECIFICITY PHOSPHATASE YOR283W-RELATED"/>
    <property type="match status" value="1"/>
</dbReference>